<dbReference type="PANTHER" id="PTHR45672:SF3">
    <property type="entry name" value="THIOREDOXIN DOMAIN-CONTAINING PROTEIN 5"/>
    <property type="match status" value="1"/>
</dbReference>
<gene>
    <name evidence="4" type="ORF">CXG81DRAFT_7893</name>
</gene>
<feature type="non-terminal residue" evidence="4">
    <location>
        <position position="1"/>
    </location>
</feature>
<dbReference type="SUPFAM" id="SSF52833">
    <property type="entry name" value="Thioredoxin-like"/>
    <property type="match status" value="1"/>
</dbReference>
<evidence type="ECO:0000256" key="1">
    <source>
        <dbReference type="ARBA" id="ARBA00006347"/>
    </source>
</evidence>
<evidence type="ECO:0000256" key="2">
    <source>
        <dbReference type="ARBA" id="ARBA00022729"/>
    </source>
</evidence>
<dbReference type="AlphaFoldDB" id="A0A4P9X3A7"/>
<reference evidence="5" key="1">
    <citation type="journal article" date="2018" name="Nat. Microbiol.">
        <title>Leveraging single-cell genomics to expand the fungal tree of life.</title>
        <authorList>
            <person name="Ahrendt S.R."/>
            <person name="Quandt C.A."/>
            <person name="Ciobanu D."/>
            <person name="Clum A."/>
            <person name="Salamov A."/>
            <person name="Andreopoulos B."/>
            <person name="Cheng J.F."/>
            <person name="Woyke T."/>
            <person name="Pelin A."/>
            <person name="Henrissat B."/>
            <person name="Reynolds N.K."/>
            <person name="Benny G.L."/>
            <person name="Smith M.E."/>
            <person name="James T.Y."/>
            <person name="Grigoriev I.V."/>
        </authorList>
    </citation>
    <scope>NUCLEOTIDE SEQUENCE [LARGE SCALE GENOMIC DNA]</scope>
    <source>
        <strain evidence="5">ATCC 52028</strain>
    </source>
</reference>
<dbReference type="STRING" id="1555241.A0A4P9X3A7"/>
<feature type="non-terminal residue" evidence="4">
    <location>
        <position position="127"/>
    </location>
</feature>
<dbReference type="PROSITE" id="PS51352">
    <property type="entry name" value="THIOREDOXIN_2"/>
    <property type="match status" value="1"/>
</dbReference>
<dbReference type="Proteomes" id="UP000274922">
    <property type="component" value="Unassembled WGS sequence"/>
</dbReference>
<dbReference type="InterPro" id="IPR013766">
    <property type="entry name" value="Thioredoxin_domain"/>
</dbReference>
<accession>A0A4P9X3A7</accession>
<comment type="similarity">
    <text evidence="1">Belongs to the protein disulfide isomerase family.</text>
</comment>
<dbReference type="InterPro" id="IPR036249">
    <property type="entry name" value="Thioredoxin-like_sf"/>
</dbReference>
<keyword evidence="2" id="KW-0732">Signal</keyword>
<evidence type="ECO:0000259" key="3">
    <source>
        <dbReference type="PROSITE" id="PS51352"/>
    </source>
</evidence>
<dbReference type="Pfam" id="PF00085">
    <property type="entry name" value="Thioredoxin"/>
    <property type="match status" value="1"/>
</dbReference>
<protein>
    <recommendedName>
        <fullName evidence="3">Thioredoxin domain-containing protein</fullName>
    </recommendedName>
</protein>
<dbReference type="InterPro" id="IPR051063">
    <property type="entry name" value="PDI"/>
</dbReference>
<dbReference type="EMBL" id="ML014280">
    <property type="protein sequence ID" value="RKO99503.1"/>
    <property type="molecule type" value="Genomic_DNA"/>
</dbReference>
<feature type="domain" description="Thioredoxin" evidence="3">
    <location>
        <begin position="1"/>
        <end position="127"/>
    </location>
</feature>
<dbReference type="OrthoDB" id="72053at2759"/>
<dbReference type="Gene3D" id="3.40.30.10">
    <property type="entry name" value="Glutaredoxin"/>
    <property type="match status" value="1"/>
</dbReference>
<organism evidence="4 5">
    <name type="scientific">Caulochytrium protostelioides</name>
    <dbReference type="NCBI Taxonomy" id="1555241"/>
    <lineage>
        <taxon>Eukaryota</taxon>
        <taxon>Fungi</taxon>
        <taxon>Fungi incertae sedis</taxon>
        <taxon>Chytridiomycota</taxon>
        <taxon>Chytridiomycota incertae sedis</taxon>
        <taxon>Chytridiomycetes</taxon>
        <taxon>Caulochytriales</taxon>
        <taxon>Caulochytriaceae</taxon>
        <taxon>Caulochytrium</taxon>
    </lineage>
</organism>
<sequence>WLTAAEADARAVAADRLIRFVSLEAFDRATVRGAWFVFFGTRWCRGSRRLTPRWLRLQQQWARSSLPGVADGGFQLAKVDCTPDEAFCERRRVDGFPTLFLYVNGQLTEEYTGEQQLPELWAYLQEK</sequence>
<dbReference type="GO" id="GO:0005783">
    <property type="term" value="C:endoplasmic reticulum"/>
    <property type="evidence" value="ECO:0007669"/>
    <property type="project" value="TreeGrafter"/>
</dbReference>
<dbReference type="GO" id="GO:0006457">
    <property type="term" value="P:protein folding"/>
    <property type="evidence" value="ECO:0007669"/>
    <property type="project" value="TreeGrafter"/>
</dbReference>
<proteinExistence type="inferred from homology"/>
<name>A0A4P9X3A7_9FUNG</name>
<dbReference type="PANTHER" id="PTHR45672">
    <property type="entry name" value="PROTEIN DISULFIDE-ISOMERASE C17H9.14C-RELATED"/>
    <property type="match status" value="1"/>
</dbReference>
<keyword evidence="5" id="KW-1185">Reference proteome</keyword>
<dbReference type="GO" id="GO:0003756">
    <property type="term" value="F:protein disulfide isomerase activity"/>
    <property type="evidence" value="ECO:0007669"/>
    <property type="project" value="TreeGrafter"/>
</dbReference>
<evidence type="ECO:0000313" key="5">
    <source>
        <dbReference type="Proteomes" id="UP000274922"/>
    </source>
</evidence>
<evidence type="ECO:0000313" key="4">
    <source>
        <dbReference type="EMBL" id="RKO99503.1"/>
    </source>
</evidence>